<keyword evidence="4" id="KW-0408">Iron</keyword>
<feature type="transmembrane region" description="Helical" evidence="6">
    <location>
        <begin position="102"/>
        <end position="127"/>
    </location>
</feature>
<feature type="transmembrane region" description="Helical" evidence="6">
    <location>
        <begin position="6"/>
        <end position="26"/>
    </location>
</feature>
<accession>A0A1H7JPB2</accession>
<gene>
    <name evidence="8" type="ORF">SAMN05421740_102629</name>
</gene>
<keyword evidence="6" id="KW-0812">Transmembrane</keyword>
<dbReference type="OrthoDB" id="9769677at2"/>
<evidence type="ECO:0000313" key="9">
    <source>
        <dbReference type="Proteomes" id="UP000198916"/>
    </source>
</evidence>
<evidence type="ECO:0000256" key="4">
    <source>
        <dbReference type="ARBA" id="ARBA00023004"/>
    </source>
</evidence>
<dbReference type="STRING" id="332977.SAMN05421740_102629"/>
<dbReference type="InterPro" id="IPR036197">
    <property type="entry name" value="NarG-like_sf"/>
</dbReference>
<sequence length="432" mass="48669">MIGQLIFGTLLLAAVALAICNARKIFQNIRLGRDERRFDHPSKRWRAMLLVAFGQKKMFKRPFAALLHLFVYLGFCIINIEMLEIVIDGLFGTHRVFSGLGAFYALLIGAFEWLALGVLAGCIVFLMRRNIARIRRFSGTEMTPWPRTDANLILTAEILLMAAFLTMNAADHNLQLLGAPHYTQAGAFPVSGWLLPLLPDDVSSLIGIERFCWWFHIIGVLVFLNYLPYSKHLHIVLAFPNTYFSNLNPKGHFTTMESVANEVKAMLDPTYTPMAIAATLRFGAKDISDLTWKNLLEAYTCTECGRCTAVCPANMTGKLLSPRKIMMDTRDRMVEVGNKVRKNKELTEDGKSLLDDYITREEIWACTTCNACVEACPVNINPLEIIMELRRYAVMEESQAPASLHAMFSNVENNGAPWKYAQADRANWVDGN</sequence>
<dbReference type="SUPFAM" id="SSF46548">
    <property type="entry name" value="alpha-helical ferredoxin"/>
    <property type="match status" value="1"/>
</dbReference>
<evidence type="ECO:0000256" key="2">
    <source>
        <dbReference type="ARBA" id="ARBA00022723"/>
    </source>
</evidence>
<dbReference type="InterPro" id="IPR017900">
    <property type="entry name" value="4Fe4S_Fe_S_CS"/>
</dbReference>
<evidence type="ECO:0000313" key="8">
    <source>
        <dbReference type="EMBL" id="SEK76402.1"/>
    </source>
</evidence>
<dbReference type="Pfam" id="PF13187">
    <property type="entry name" value="Fer4_9"/>
    <property type="match status" value="1"/>
</dbReference>
<dbReference type="GO" id="GO:0005886">
    <property type="term" value="C:plasma membrane"/>
    <property type="evidence" value="ECO:0007669"/>
    <property type="project" value="TreeGrafter"/>
</dbReference>
<keyword evidence="5" id="KW-0411">Iron-sulfur</keyword>
<feature type="domain" description="4Fe-4S ferredoxin-type" evidence="7">
    <location>
        <begin position="356"/>
        <end position="386"/>
    </location>
</feature>
<evidence type="ECO:0000259" key="7">
    <source>
        <dbReference type="PROSITE" id="PS51379"/>
    </source>
</evidence>
<evidence type="ECO:0000256" key="1">
    <source>
        <dbReference type="ARBA" id="ARBA00022485"/>
    </source>
</evidence>
<dbReference type="InterPro" id="IPR051460">
    <property type="entry name" value="HdrC_iron-sulfur_subunit"/>
</dbReference>
<keyword evidence="1" id="KW-0004">4Fe-4S</keyword>
<dbReference type="PANTHER" id="PTHR43255">
    <property type="entry name" value="IRON-SULFUR-BINDING OXIDOREDUCTASE FADF-RELATED-RELATED"/>
    <property type="match status" value="1"/>
</dbReference>
<dbReference type="GO" id="GO:0046872">
    <property type="term" value="F:metal ion binding"/>
    <property type="evidence" value="ECO:0007669"/>
    <property type="project" value="UniProtKB-KW"/>
</dbReference>
<keyword evidence="2" id="KW-0479">Metal-binding</keyword>
<keyword evidence="3" id="KW-0560">Oxidoreductase</keyword>
<dbReference type="InterPro" id="IPR017896">
    <property type="entry name" value="4Fe4S_Fe-S-bd"/>
</dbReference>
<evidence type="ECO:0000256" key="3">
    <source>
        <dbReference type="ARBA" id="ARBA00023002"/>
    </source>
</evidence>
<keyword evidence="6" id="KW-0472">Membrane</keyword>
<evidence type="ECO:0000256" key="6">
    <source>
        <dbReference type="SAM" id="Phobius"/>
    </source>
</evidence>
<reference evidence="9" key="1">
    <citation type="submission" date="2016-10" db="EMBL/GenBank/DDBJ databases">
        <authorList>
            <person name="Varghese N."/>
            <person name="Submissions S."/>
        </authorList>
    </citation>
    <scope>NUCLEOTIDE SEQUENCE [LARGE SCALE GENOMIC DNA]</scope>
    <source>
        <strain evidence="9">Jip14</strain>
    </source>
</reference>
<dbReference type="GO" id="GO:0051539">
    <property type="term" value="F:4 iron, 4 sulfur cluster binding"/>
    <property type="evidence" value="ECO:0007669"/>
    <property type="project" value="UniProtKB-KW"/>
</dbReference>
<dbReference type="PROSITE" id="PS51379">
    <property type="entry name" value="4FE4S_FER_2"/>
    <property type="match status" value="2"/>
</dbReference>
<dbReference type="Gene3D" id="1.20.950.20">
    <property type="entry name" value="Transmembrane di-heme cytochromes, Chain C"/>
    <property type="match status" value="1"/>
</dbReference>
<dbReference type="PROSITE" id="PS00198">
    <property type="entry name" value="4FE4S_FER_1"/>
    <property type="match status" value="1"/>
</dbReference>
<dbReference type="SUPFAM" id="SSF103501">
    <property type="entry name" value="Respiratory nitrate reductase 1 gamma chain"/>
    <property type="match status" value="1"/>
</dbReference>
<organism evidence="8 9">
    <name type="scientific">Parapedobacter koreensis</name>
    <dbReference type="NCBI Taxonomy" id="332977"/>
    <lineage>
        <taxon>Bacteria</taxon>
        <taxon>Pseudomonadati</taxon>
        <taxon>Bacteroidota</taxon>
        <taxon>Sphingobacteriia</taxon>
        <taxon>Sphingobacteriales</taxon>
        <taxon>Sphingobacteriaceae</taxon>
        <taxon>Parapedobacter</taxon>
    </lineage>
</organism>
<feature type="transmembrane region" description="Helical" evidence="6">
    <location>
        <begin position="211"/>
        <end position="229"/>
    </location>
</feature>
<dbReference type="AlphaFoldDB" id="A0A1H7JPB2"/>
<proteinExistence type="predicted"/>
<keyword evidence="6" id="KW-1133">Transmembrane helix</keyword>
<dbReference type="Proteomes" id="UP000198916">
    <property type="component" value="Unassembled WGS sequence"/>
</dbReference>
<dbReference type="RefSeq" id="WP_090603972.1">
    <property type="nucleotide sequence ID" value="NZ_FNZR01000002.1"/>
</dbReference>
<dbReference type="Gene3D" id="1.10.1060.10">
    <property type="entry name" value="Alpha-helical ferredoxin"/>
    <property type="match status" value="1"/>
</dbReference>
<dbReference type="EMBL" id="FNZR01000002">
    <property type="protein sequence ID" value="SEK76402.1"/>
    <property type="molecule type" value="Genomic_DNA"/>
</dbReference>
<dbReference type="PANTHER" id="PTHR43255:SF1">
    <property type="entry name" value="IRON-SULFUR-BINDING OXIDOREDUCTASE FADF-RELATED"/>
    <property type="match status" value="1"/>
</dbReference>
<keyword evidence="9" id="KW-1185">Reference proteome</keyword>
<dbReference type="GO" id="GO:0016491">
    <property type="term" value="F:oxidoreductase activity"/>
    <property type="evidence" value="ECO:0007669"/>
    <property type="project" value="UniProtKB-KW"/>
</dbReference>
<evidence type="ECO:0000256" key="5">
    <source>
        <dbReference type="ARBA" id="ARBA00023014"/>
    </source>
</evidence>
<dbReference type="InterPro" id="IPR009051">
    <property type="entry name" value="Helical_ferredxn"/>
</dbReference>
<name>A0A1H7JPB2_9SPHI</name>
<feature type="domain" description="4Fe-4S ferredoxin-type" evidence="7">
    <location>
        <begin position="292"/>
        <end position="322"/>
    </location>
</feature>
<protein>
    <submittedName>
        <fullName evidence="8">4Fe-4S dicluster domain-containing protein</fullName>
    </submittedName>
</protein>
<feature type="transmembrane region" description="Helical" evidence="6">
    <location>
        <begin position="63"/>
        <end position="82"/>
    </location>
</feature>